<dbReference type="AlphaFoldDB" id="A0A0G0VE35"/>
<dbReference type="GO" id="GO:0006508">
    <property type="term" value="P:proteolysis"/>
    <property type="evidence" value="ECO:0007669"/>
    <property type="project" value="UniProtKB-KW"/>
</dbReference>
<dbReference type="SUPFAM" id="SSF50156">
    <property type="entry name" value="PDZ domain-like"/>
    <property type="match status" value="1"/>
</dbReference>
<dbReference type="GO" id="GO:0008233">
    <property type="term" value="F:peptidase activity"/>
    <property type="evidence" value="ECO:0007669"/>
    <property type="project" value="UniProtKB-KW"/>
</dbReference>
<keyword evidence="3" id="KW-0378">Hydrolase</keyword>
<dbReference type="STRING" id="1619048.UU49_C0021G0004"/>
<name>A0A0G0VE35_9BACT</name>
<evidence type="ECO:0000256" key="1">
    <source>
        <dbReference type="SAM" id="Phobius"/>
    </source>
</evidence>
<keyword evidence="1" id="KW-0472">Membrane</keyword>
<accession>A0A0G0VE35</accession>
<reference evidence="3 4" key="1">
    <citation type="journal article" date="2015" name="Nature">
        <title>rRNA introns, odd ribosomes, and small enigmatic genomes across a large radiation of phyla.</title>
        <authorList>
            <person name="Brown C.T."/>
            <person name="Hug L.A."/>
            <person name="Thomas B.C."/>
            <person name="Sharon I."/>
            <person name="Castelle C.J."/>
            <person name="Singh A."/>
            <person name="Wilkins M.J."/>
            <person name="Williams K.H."/>
            <person name="Banfield J.F."/>
        </authorList>
    </citation>
    <scope>NUCLEOTIDE SEQUENCE [LARGE SCALE GENOMIC DNA]</scope>
</reference>
<proteinExistence type="predicted"/>
<feature type="domain" description="PDZ" evidence="2">
    <location>
        <begin position="311"/>
        <end position="377"/>
    </location>
</feature>
<evidence type="ECO:0000259" key="2">
    <source>
        <dbReference type="Pfam" id="PF13180"/>
    </source>
</evidence>
<dbReference type="InterPro" id="IPR001478">
    <property type="entry name" value="PDZ"/>
</dbReference>
<keyword evidence="3" id="KW-0645">Protease</keyword>
<dbReference type="Proteomes" id="UP000034108">
    <property type="component" value="Unassembled WGS sequence"/>
</dbReference>
<dbReference type="InterPro" id="IPR009003">
    <property type="entry name" value="Peptidase_S1_PA"/>
</dbReference>
<dbReference type="Gene3D" id="2.30.42.10">
    <property type="match status" value="1"/>
</dbReference>
<dbReference type="EMBL" id="LCAV01000021">
    <property type="protein sequence ID" value="KKR97941.1"/>
    <property type="molecule type" value="Genomic_DNA"/>
</dbReference>
<feature type="transmembrane region" description="Helical" evidence="1">
    <location>
        <begin position="39"/>
        <end position="58"/>
    </location>
</feature>
<dbReference type="Pfam" id="PF13180">
    <property type="entry name" value="PDZ_2"/>
    <property type="match status" value="1"/>
</dbReference>
<dbReference type="Gene3D" id="2.40.10.120">
    <property type="match status" value="1"/>
</dbReference>
<dbReference type="Pfam" id="PF13365">
    <property type="entry name" value="Trypsin_2"/>
    <property type="match status" value="1"/>
</dbReference>
<gene>
    <name evidence="3" type="ORF">UU49_C0021G0004</name>
</gene>
<keyword evidence="1" id="KW-1133">Transmembrane helix</keyword>
<dbReference type="InterPro" id="IPR036034">
    <property type="entry name" value="PDZ_sf"/>
</dbReference>
<organism evidence="3 4">
    <name type="scientific">Candidatus Magasanikbacteria bacterium GW2011_GWC2_41_17</name>
    <dbReference type="NCBI Taxonomy" id="1619048"/>
    <lineage>
        <taxon>Bacteria</taxon>
        <taxon>Candidatus Magasanikiibacteriota</taxon>
    </lineage>
</organism>
<protein>
    <submittedName>
        <fullName evidence="3">Protease Do</fullName>
    </submittedName>
</protein>
<evidence type="ECO:0000313" key="3">
    <source>
        <dbReference type="EMBL" id="KKR97941.1"/>
    </source>
</evidence>
<sequence>MNILKSAKKITAAIAPHLPKEVRQKGIGVMFWHLPATKAFLITVLFGFFSGAVGGMVINSSPFDEWLWGPNSPINSRNRSVESGAGRVLPRDVLAKKSVGSLVTFYRQSAMVGKENVPRPEDAMGVGFFVTSDGWLATARSAIGKMNKNELAAISFDNQVLEIEAIVFDPISDIALVKVKGGNSNSLPFVLNDYYDTGATLFVPSVNAGMEQSEILLNNYFHAKAKSDYYKSSERLYRFGLLNKSFEKKMFGTPVVTSKGEIAGVLIGENVFVRASLIDSALKSVVKSKEIERVYLGAHFVEAGALIGLSKKQDSGVKITNLEKNSPLLPLGLKIGDLLVSINNENITPLRSLPDILADYLPGTQVEIKYSRGGVEKIVVAELGKIK</sequence>
<evidence type="ECO:0000313" key="4">
    <source>
        <dbReference type="Proteomes" id="UP000034108"/>
    </source>
</evidence>
<keyword evidence="1" id="KW-0812">Transmembrane</keyword>
<comment type="caution">
    <text evidence="3">The sequence shown here is derived from an EMBL/GenBank/DDBJ whole genome shotgun (WGS) entry which is preliminary data.</text>
</comment>
<dbReference type="SUPFAM" id="SSF50494">
    <property type="entry name" value="Trypsin-like serine proteases"/>
    <property type="match status" value="1"/>
</dbReference>